<keyword evidence="4" id="KW-1185">Reference proteome</keyword>
<reference evidence="3" key="1">
    <citation type="submission" date="2022-07" db="EMBL/GenBank/DDBJ databases">
        <title>Pseudosulfitobacter sp. strain AP-MA-4, whole genome sequence.</title>
        <authorList>
            <person name="Jiang Y."/>
        </authorList>
    </citation>
    <scope>NUCLEOTIDE SEQUENCE</scope>
    <source>
        <strain evidence="3">AP-MA-4</strain>
    </source>
</reference>
<evidence type="ECO:0000256" key="1">
    <source>
        <dbReference type="ARBA" id="ARBA00023172"/>
    </source>
</evidence>
<dbReference type="Gene3D" id="1.10.443.10">
    <property type="entry name" value="Intergrase catalytic core"/>
    <property type="match status" value="1"/>
</dbReference>
<dbReference type="Proteomes" id="UP001165396">
    <property type="component" value="Unassembled WGS sequence"/>
</dbReference>
<gene>
    <name evidence="3" type="ORF">NTA49_16035</name>
</gene>
<sequence>MTSSKKRPPKPKIARERLKWVWPRSGGEWVPYHRITWTDATGKRKERAIKLNWCGDAKTLDDEYWAAEAGRHQSQVKAAKHTWANCIKEWRADAKIQKKLSLGTKKSYNREFEKILDKNAGKSMSATTRQAIRKKHIAMSETPRAADWMLQSVSILWNFAKNQLDWPLGDNPAARMEKYGAQREFRAWPDWMLDALDDAPQVVRIAGGLIRGTGQRPSAAVAMPRTAFQGEWVTVVDEKGDSSFPIYCPENLRSLIDSLKTGSQHVLPKSDTSPLSYSSVEKEFRAWRETLDDLSEFHDDNARKYSLHGLRKRACVELAEAGCSDAEIQSVTGQSLEMVAKYRKEARRKEMSRTAQMRRSM</sequence>
<dbReference type="InterPro" id="IPR013762">
    <property type="entry name" value="Integrase-like_cat_sf"/>
</dbReference>
<dbReference type="RefSeq" id="WP_258295822.1">
    <property type="nucleotide sequence ID" value="NZ_JANKJG010000015.1"/>
</dbReference>
<dbReference type="EMBL" id="JANKJG010000015">
    <property type="protein sequence ID" value="MCR8828051.1"/>
    <property type="molecule type" value="Genomic_DNA"/>
</dbReference>
<dbReference type="InterPro" id="IPR011010">
    <property type="entry name" value="DNA_brk_join_enz"/>
</dbReference>
<evidence type="ECO:0000313" key="3">
    <source>
        <dbReference type="EMBL" id="MCR8828051.1"/>
    </source>
</evidence>
<comment type="caution">
    <text evidence="3">The sequence shown here is derived from an EMBL/GenBank/DDBJ whole genome shotgun (WGS) entry which is preliminary data.</text>
</comment>
<dbReference type="Pfam" id="PF00589">
    <property type="entry name" value="Phage_integrase"/>
    <property type="match status" value="1"/>
</dbReference>
<proteinExistence type="predicted"/>
<organism evidence="3 4">
    <name type="scientific">Pseudosulfitobacter koreensis</name>
    <dbReference type="NCBI Taxonomy" id="2968472"/>
    <lineage>
        <taxon>Bacteria</taxon>
        <taxon>Pseudomonadati</taxon>
        <taxon>Pseudomonadota</taxon>
        <taxon>Alphaproteobacteria</taxon>
        <taxon>Rhodobacterales</taxon>
        <taxon>Roseobacteraceae</taxon>
        <taxon>Pseudosulfitobacter</taxon>
    </lineage>
</organism>
<keyword evidence="1" id="KW-0233">DNA recombination</keyword>
<evidence type="ECO:0000259" key="2">
    <source>
        <dbReference type="Pfam" id="PF00589"/>
    </source>
</evidence>
<protein>
    <submittedName>
        <fullName evidence="3">Tyrosine-type recombinase/integrase</fullName>
    </submittedName>
</protein>
<evidence type="ECO:0000313" key="4">
    <source>
        <dbReference type="Proteomes" id="UP001165396"/>
    </source>
</evidence>
<dbReference type="SUPFAM" id="SSF56349">
    <property type="entry name" value="DNA breaking-rejoining enzymes"/>
    <property type="match status" value="1"/>
</dbReference>
<dbReference type="InterPro" id="IPR002104">
    <property type="entry name" value="Integrase_catalytic"/>
</dbReference>
<name>A0ABT1Z4K2_9RHOB</name>
<accession>A0ABT1Z4K2</accession>
<feature type="domain" description="Tyr recombinase" evidence="2">
    <location>
        <begin position="209"/>
        <end position="346"/>
    </location>
</feature>